<dbReference type="EMBL" id="CALNXI010000023">
    <property type="protein sequence ID" value="CAH3015417.1"/>
    <property type="molecule type" value="Genomic_DNA"/>
</dbReference>
<dbReference type="SUPFAM" id="SSF81296">
    <property type="entry name" value="E set domains"/>
    <property type="match status" value="1"/>
</dbReference>
<dbReference type="InterPro" id="IPR013783">
    <property type="entry name" value="Ig-like_fold"/>
</dbReference>
<dbReference type="InterPro" id="IPR003649">
    <property type="entry name" value="Bbox_C"/>
</dbReference>
<feature type="repeat" description="NHL" evidence="8">
    <location>
        <begin position="532"/>
        <end position="576"/>
    </location>
</feature>
<proteinExistence type="inferred from homology"/>
<dbReference type="InterPro" id="IPR001258">
    <property type="entry name" value="NHL_repeat"/>
</dbReference>
<evidence type="ECO:0000313" key="12">
    <source>
        <dbReference type="EMBL" id="CAH3015417.1"/>
    </source>
</evidence>
<feature type="domain" description="RING-type" evidence="10">
    <location>
        <begin position="26"/>
        <end position="70"/>
    </location>
</feature>
<organism evidence="12 13">
    <name type="scientific">Porites evermanni</name>
    <dbReference type="NCBI Taxonomy" id="104178"/>
    <lineage>
        <taxon>Eukaryota</taxon>
        <taxon>Metazoa</taxon>
        <taxon>Cnidaria</taxon>
        <taxon>Anthozoa</taxon>
        <taxon>Hexacorallia</taxon>
        <taxon>Scleractinia</taxon>
        <taxon>Fungiina</taxon>
        <taxon>Poritidae</taxon>
        <taxon>Porites</taxon>
    </lineage>
</organism>
<comment type="caution">
    <text evidence="12">The sequence shown here is derived from an EMBL/GenBank/DDBJ whole genome shotgun (WGS) entry which is preliminary data.</text>
</comment>
<dbReference type="PROSITE" id="PS51125">
    <property type="entry name" value="NHL"/>
    <property type="match status" value="2"/>
</dbReference>
<dbReference type="SMART" id="SM00557">
    <property type="entry name" value="IG_FLMN"/>
    <property type="match status" value="1"/>
</dbReference>
<dbReference type="SMART" id="SM00184">
    <property type="entry name" value="RING"/>
    <property type="match status" value="1"/>
</dbReference>
<reference evidence="12 13" key="1">
    <citation type="submission" date="2022-05" db="EMBL/GenBank/DDBJ databases">
        <authorList>
            <consortium name="Genoscope - CEA"/>
            <person name="William W."/>
        </authorList>
    </citation>
    <scope>NUCLEOTIDE SEQUENCE [LARGE SCALE GENOMIC DNA]</scope>
</reference>
<evidence type="ECO:0000313" key="13">
    <source>
        <dbReference type="Proteomes" id="UP001159427"/>
    </source>
</evidence>
<dbReference type="Proteomes" id="UP001159427">
    <property type="component" value="Unassembled WGS sequence"/>
</dbReference>
<evidence type="ECO:0000256" key="5">
    <source>
        <dbReference type="ARBA" id="ARBA00022833"/>
    </source>
</evidence>
<evidence type="ECO:0000259" key="11">
    <source>
        <dbReference type="PROSITE" id="PS50119"/>
    </source>
</evidence>
<dbReference type="PROSITE" id="PS00518">
    <property type="entry name" value="ZF_RING_1"/>
    <property type="match status" value="1"/>
</dbReference>
<dbReference type="InterPro" id="IPR047153">
    <property type="entry name" value="TRIM45/56/19-like"/>
</dbReference>
<dbReference type="InterPro" id="IPR017868">
    <property type="entry name" value="Filamin/ABP280_repeat-like"/>
</dbReference>
<name>A0ABN8LJ28_9CNID</name>
<evidence type="ECO:0000256" key="1">
    <source>
        <dbReference type="ARBA" id="ARBA00008518"/>
    </source>
</evidence>
<dbReference type="PANTHER" id="PTHR25462">
    <property type="entry name" value="BONUS, ISOFORM C-RELATED"/>
    <property type="match status" value="1"/>
</dbReference>
<keyword evidence="9" id="KW-0175">Coiled coil</keyword>
<dbReference type="InterPro" id="IPR001841">
    <property type="entry name" value="Znf_RING"/>
</dbReference>
<feature type="domain" description="B box-type" evidence="11">
    <location>
        <begin position="163"/>
        <end position="204"/>
    </location>
</feature>
<protein>
    <submittedName>
        <fullName evidence="12">Uncharacterized protein</fullName>
    </submittedName>
</protein>
<keyword evidence="4 6" id="KW-0863">Zinc-finger</keyword>
<feature type="coiled-coil region" evidence="9">
    <location>
        <begin position="255"/>
        <end position="282"/>
    </location>
</feature>
<keyword evidence="3" id="KW-0677">Repeat</keyword>
<dbReference type="Gene3D" id="2.120.10.30">
    <property type="entry name" value="TolB, C-terminal domain"/>
    <property type="match status" value="1"/>
</dbReference>
<dbReference type="SUPFAM" id="SSF101898">
    <property type="entry name" value="NHL repeat"/>
    <property type="match status" value="1"/>
</dbReference>
<dbReference type="InterPro" id="IPR014756">
    <property type="entry name" value="Ig_E-set"/>
</dbReference>
<dbReference type="PROSITE" id="PS50194">
    <property type="entry name" value="FILAMIN_REPEAT"/>
    <property type="match status" value="1"/>
</dbReference>
<keyword evidence="5" id="KW-0862">Zinc</keyword>
<dbReference type="Pfam" id="PF00630">
    <property type="entry name" value="Filamin"/>
    <property type="match status" value="1"/>
</dbReference>
<evidence type="ECO:0000256" key="3">
    <source>
        <dbReference type="ARBA" id="ARBA00022737"/>
    </source>
</evidence>
<evidence type="ECO:0000256" key="7">
    <source>
        <dbReference type="PROSITE-ProRule" id="PRU00087"/>
    </source>
</evidence>
<comment type="similarity">
    <text evidence="1">Belongs to the TRIM/RBCC family.</text>
</comment>
<dbReference type="Gene3D" id="4.10.830.40">
    <property type="match status" value="1"/>
</dbReference>
<evidence type="ECO:0000256" key="9">
    <source>
        <dbReference type="SAM" id="Coils"/>
    </source>
</evidence>
<feature type="repeat" description="NHL" evidence="8">
    <location>
        <begin position="487"/>
        <end position="528"/>
    </location>
</feature>
<evidence type="ECO:0000256" key="2">
    <source>
        <dbReference type="ARBA" id="ARBA00022723"/>
    </source>
</evidence>
<dbReference type="Pfam" id="PF00643">
    <property type="entry name" value="zf-B_box"/>
    <property type="match status" value="1"/>
</dbReference>
<accession>A0ABN8LJ28</accession>
<dbReference type="PROSITE" id="PS50119">
    <property type="entry name" value="ZF_BBOX"/>
    <property type="match status" value="1"/>
</dbReference>
<dbReference type="SMART" id="SM00502">
    <property type="entry name" value="BBC"/>
    <property type="match status" value="1"/>
</dbReference>
<gene>
    <name evidence="12" type="ORF">PEVE_00016489</name>
</gene>
<dbReference type="InterPro" id="IPR000315">
    <property type="entry name" value="Znf_B-box"/>
</dbReference>
<dbReference type="InterPro" id="IPR017907">
    <property type="entry name" value="Znf_RING_CS"/>
</dbReference>
<dbReference type="InterPro" id="IPR001298">
    <property type="entry name" value="Filamin/ABP280_rpt"/>
</dbReference>
<evidence type="ECO:0000256" key="6">
    <source>
        <dbReference type="PROSITE-ProRule" id="PRU00024"/>
    </source>
</evidence>
<dbReference type="InterPro" id="IPR011042">
    <property type="entry name" value="6-blade_b-propeller_TolB-like"/>
</dbReference>
<sequence length="757" mass="84255">MFVEEADANTAEQDDVVSNIKTNLTCQSCDKLFLDPRILPCLHTFCCQCIESFVRNRPMQDKILKCPTCQLETGLDSRSAVRKLPANSLLVSLLDLLLIQQGETVRCDICDDSEEASARVRCKECSVYLCELHEEAHKRARDTKQHVLLSLDHLKSMSLRELNRPTYCSAHTDEKLALFCDTCNVSICRNCALGDHKQHDTQFLEDAYSKLRPRLSELLDQTKSVCIKVENAIPMLDWMLARVNLKADGVLRDIEESISAKIKALEQRRKELRSTVELIRINRKTILEMQKKKLEASRDTLRVSCHFVKRVLEEGDSIYLLSAKDLMSDRLKSLATQHYELQPREDHSMRFLADDQTLHNMIDSFGSIEASYAHYATSSAEGRGLQQAAVNQLAHFTVVTRDRKGKPIACENGEVNVQIQAPDDTIIVGDVIAQNAGRHSVTYSPSLPGLHLIQVTIRGFPVNESPFAVHVPCEAREYKDIKEPTLVIGSSGEKPGQLKGARGIAVDKENRIIVCDRNNFRVQVFDSSGVFLFSFGKKGDGKNEFKGRPLSVAVSKDGKIYVCDWGRSSVLMFDSKGEYLGELKPPEGVSQTDGRLNHVVVDEEGGVYVADCDNRVIYLFSSSAEYLSHFKVGTLDDDDGLQRKMSGIAVNSKGEIVVSMAKDAGFKVFKRDGSMVRNIALPFTELNLLTPEAIAVDGNDNILLVDSMKNSLLVFSAEDGHLIAECAREGLCNPCGVAVDLMGRIIIADASNQIKVF</sequence>
<keyword evidence="2" id="KW-0479">Metal-binding</keyword>
<feature type="repeat" description="Filamin" evidence="7">
    <location>
        <begin position="370"/>
        <end position="471"/>
    </location>
</feature>
<dbReference type="Gene3D" id="3.30.40.10">
    <property type="entry name" value="Zinc/RING finger domain, C3HC4 (zinc finger)"/>
    <property type="match status" value="1"/>
</dbReference>
<dbReference type="InterPro" id="IPR013083">
    <property type="entry name" value="Znf_RING/FYVE/PHD"/>
</dbReference>
<dbReference type="Pfam" id="PF00097">
    <property type="entry name" value="zf-C3HC4"/>
    <property type="match status" value="1"/>
</dbReference>
<dbReference type="Pfam" id="PF17170">
    <property type="entry name" value="DUF5128"/>
    <property type="match status" value="1"/>
</dbReference>
<dbReference type="PROSITE" id="PS50089">
    <property type="entry name" value="ZF_RING_2"/>
    <property type="match status" value="1"/>
</dbReference>
<evidence type="ECO:0000259" key="10">
    <source>
        <dbReference type="PROSITE" id="PS50089"/>
    </source>
</evidence>
<dbReference type="SUPFAM" id="SSF57850">
    <property type="entry name" value="RING/U-box"/>
    <property type="match status" value="1"/>
</dbReference>
<keyword evidence="13" id="KW-1185">Reference proteome</keyword>
<dbReference type="InterPro" id="IPR018957">
    <property type="entry name" value="Znf_C3HC4_RING-type"/>
</dbReference>
<dbReference type="Gene3D" id="2.60.40.10">
    <property type="entry name" value="Immunoglobulins"/>
    <property type="match status" value="1"/>
</dbReference>
<evidence type="ECO:0000256" key="4">
    <source>
        <dbReference type="ARBA" id="ARBA00022771"/>
    </source>
</evidence>
<dbReference type="SUPFAM" id="SSF57845">
    <property type="entry name" value="B-box zinc-binding domain"/>
    <property type="match status" value="1"/>
</dbReference>
<dbReference type="PANTHER" id="PTHR25462:SF296">
    <property type="entry name" value="MEIOTIC P26, ISOFORM F"/>
    <property type="match status" value="1"/>
</dbReference>
<dbReference type="Gene3D" id="3.30.160.60">
    <property type="entry name" value="Classic Zinc Finger"/>
    <property type="match status" value="1"/>
</dbReference>
<evidence type="ECO:0000256" key="8">
    <source>
        <dbReference type="PROSITE-ProRule" id="PRU00504"/>
    </source>
</evidence>
<dbReference type="SMART" id="SM00336">
    <property type="entry name" value="BBOX"/>
    <property type="match status" value="2"/>
</dbReference>